<keyword evidence="4" id="KW-0464">Manganese</keyword>
<proteinExistence type="predicted"/>
<dbReference type="SMART" id="SM00156">
    <property type="entry name" value="PP2Ac"/>
    <property type="match status" value="1"/>
</dbReference>
<organism evidence="6">
    <name type="scientific">Fagus sylvatica</name>
    <name type="common">Beechnut</name>
    <dbReference type="NCBI Taxonomy" id="28930"/>
    <lineage>
        <taxon>Eukaryota</taxon>
        <taxon>Viridiplantae</taxon>
        <taxon>Streptophyta</taxon>
        <taxon>Embryophyta</taxon>
        <taxon>Tracheophyta</taxon>
        <taxon>Spermatophyta</taxon>
        <taxon>Magnoliopsida</taxon>
        <taxon>eudicotyledons</taxon>
        <taxon>Gunneridae</taxon>
        <taxon>Pentapetalae</taxon>
        <taxon>rosids</taxon>
        <taxon>fabids</taxon>
        <taxon>Fagales</taxon>
        <taxon>Fagaceae</taxon>
        <taxon>Fagus</taxon>
    </lineage>
</organism>
<dbReference type="PRINTS" id="PR00114">
    <property type="entry name" value="STPHPHTASE"/>
</dbReference>
<name>A0A2N9G769_FAGSY</name>
<dbReference type="SUPFAM" id="SSF56300">
    <property type="entry name" value="Metallo-dependent phosphatases"/>
    <property type="match status" value="2"/>
</dbReference>
<dbReference type="GO" id="GO:0046872">
    <property type="term" value="F:metal ion binding"/>
    <property type="evidence" value="ECO:0007669"/>
    <property type="project" value="UniProtKB-KW"/>
</dbReference>
<feature type="domain" description="Serine/threonine specific protein phosphatases" evidence="5">
    <location>
        <begin position="20"/>
        <end position="403"/>
    </location>
</feature>
<gene>
    <name evidence="6" type="ORF">FSB_LOCUS22943</name>
</gene>
<dbReference type="EMBL" id="OIVN01001535">
    <property type="protein sequence ID" value="SPC95061.1"/>
    <property type="molecule type" value="Genomic_DNA"/>
</dbReference>
<dbReference type="Pfam" id="PF00149">
    <property type="entry name" value="Metallophos"/>
    <property type="match status" value="1"/>
</dbReference>
<dbReference type="CDD" id="cd07415">
    <property type="entry name" value="MPP_PP2A_PP4_PP6"/>
    <property type="match status" value="1"/>
</dbReference>
<dbReference type="InterPro" id="IPR029052">
    <property type="entry name" value="Metallo-depent_PP-like"/>
</dbReference>
<protein>
    <recommendedName>
        <fullName evidence="1">protein-serine/threonine phosphatase</fullName>
        <ecNumber evidence="1">3.1.3.16</ecNumber>
    </recommendedName>
</protein>
<dbReference type="InterPro" id="IPR004843">
    <property type="entry name" value="Calcineurin-like_PHP"/>
</dbReference>
<dbReference type="Gene3D" id="3.60.21.10">
    <property type="match status" value="2"/>
</dbReference>
<dbReference type="InterPro" id="IPR006186">
    <property type="entry name" value="Ser/Thr-sp_prot-phosphatase"/>
</dbReference>
<dbReference type="InterPro" id="IPR047129">
    <property type="entry name" value="PPA2-like"/>
</dbReference>
<evidence type="ECO:0000256" key="1">
    <source>
        <dbReference type="ARBA" id="ARBA00013081"/>
    </source>
</evidence>
<evidence type="ECO:0000256" key="4">
    <source>
        <dbReference type="ARBA" id="ARBA00023211"/>
    </source>
</evidence>
<dbReference type="Pfam" id="PF13966">
    <property type="entry name" value="zf-RVT"/>
    <property type="match status" value="1"/>
</dbReference>
<dbReference type="PANTHER" id="PTHR45619">
    <property type="entry name" value="SERINE/THREONINE-PROTEIN PHOSPHATASE PP2A-RELATED"/>
    <property type="match status" value="1"/>
</dbReference>
<reference evidence="6" key="1">
    <citation type="submission" date="2018-02" db="EMBL/GenBank/DDBJ databases">
        <authorList>
            <person name="Cohen D.B."/>
            <person name="Kent A.D."/>
        </authorList>
    </citation>
    <scope>NUCLEOTIDE SEQUENCE</scope>
</reference>
<sequence length="419" mass="48094">MASQSDLERQIEHLMQCKPLPEAEVKALCEQARSILIEEWNVQPVKCPVTVCGDIHGQFYDLVELFRIGGNAPDTNYLFMGDYVDRGYYSVETVSLLVALKVPPRIAFFSWTAALGKILTADNLRKRHIVLVSWCCMCKADGESVEHLLLHCSFAKELWDLLFVMFGVHWVMPHSVLELFACWPRRLGSLHRSVLWRAAPHCLMWCIWKERNARLFEGSEKSVVELKLQFMRSFAGYGFYDECLRKYGNANVWKYFTDLFDYLPLTALIESQIFCLHGGLSPSLDTLDNIRALDRIQEVPHEGPMCDLLWSDPDDRCGWGISPRGAGYTFGQDIASQFNHNNGLTLISRAHQLVMEGYNWCQDKNVVTVFSAPNYCYRCGNMAAILEIGENMEQNFLQFDPAPRQVEPDTTRRTPDYFL</sequence>
<dbReference type="GO" id="GO:0004722">
    <property type="term" value="F:protein serine/threonine phosphatase activity"/>
    <property type="evidence" value="ECO:0007669"/>
    <property type="project" value="UniProtKB-EC"/>
</dbReference>
<evidence type="ECO:0000259" key="5">
    <source>
        <dbReference type="SMART" id="SM00156"/>
    </source>
</evidence>
<keyword evidence="3" id="KW-0378">Hydrolase</keyword>
<dbReference type="PIRSF" id="PIRSF033096">
    <property type="entry name" value="PPPtase_5"/>
    <property type="match status" value="1"/>
</dbReference>
<dbReference type="AlphaFoldDB" id="A0A2N9G769"/>
<evidence type="ECO:0000256" key="2">
    <source>
        <dbReference type="ARBA" id="ARBA00022723"/>
    </source>
</evidence>
<accession>A0A2N9G769</accession>
<keyword evidence="2" id="KW-0479">Metal-binding</keyword>
<evidence type="ECO:0000256" key="3">
    <source>
        <dbReference type="ARBA" id="ARBA00022801"/>
    </source>
</evidence>
<evidence type="ECO:0000313" key="6">
    <source>
        <dbReference type="EMBL" id="SPC95061.1"/>
    </source>
</evidence>
<dbReference type="InterPro" id="IPR026960">
    <property type="entry name" value="RVT-Znf"/>
</dbReference>
<dbReference type="EC" id="3.1.3.16" evidence="1"/>